<gene>
    <name evidence="3" type="ORF">C3942_06730</name>
</gene>
<evidence type="ECO:0000256" key="2">
    <source>
        <dbReference type="SAM" id="SignalP"/>
    </source>
</evidence>
<evidence type="ECO:0000256" key="1">
    <source>
        <dbReference type="SAM" id="MobiDB-lite"/>
    </source>
</evidence>
<evidence type="ECO:0008006" key="5">
    <source>
        <dbReference type="Google" id="ProtNLM"/>
    </source>
</evidence>
<dbReference type="AlphaFoldDB" id="A0A2S5THN8"/>
<dbReference type="Proteomes" id="UP000238220">
    <property type="component" value="Unassembled WGS sequence"/>
</dbReference>
<evidence type="ECO:0000313" key="4">
    <source>
        <dbReference type="Proteomes" id="UP000238220"/>
    </source>
</evidence>
<reference evidence="3 4" key="1">
    <citation type="submission" date="2018-02" db="EMBL/GenBank/DDBJ databases">
        <title>Genome sequencing of Solimonas sp. HR-BB.</title>
        <authorList>
            <person name="Lee Y."/>
            <person name="Jeon C.O."/>
        </authorList>
    </citation>
    <scope>NUCLEOTIDE SEQUENCE [LARGE SCALE GENOMIC DNA]</scope>
    <source>
        <strain evidence="3 4">HR-BB</strain>
    </source>
</reference>
<dbReference type="OrthoDB" id="5959684at2"/>
<keyword evidence="2" id="KW-0732">Signal</keyword>
<feature type="signal peptide" evidence="2">
    <location>
        <begin position="1"/>
        <end position="22"/>
    </location>
</feature>
<protein>
    <recommendedName>
        <fullName evidence="5">BcpO-related WXXGXW repeat protein</fullName>
    </recommendedName>
</protein>
<organism evidence="3 4">
    <name type="scientific">Solimonas fluminis</name>
    <dbReference type="NCBI Taxonomy" id="2086571"/>
    <lineage>
        <taxon>Bacteria</taxon>
        <taxon>Pseudomonadati</taxon>
        <taxon>Pseudomonadota</taxon>
        <taxon>Gammaproteobacteria</taxon>
        <taxon>Nevskiales</taxon>
        <taxon>Nevskiaceae</taxon>
        <taxon>Solimonas</taxon>
    </lineage>
</organism>
<feature type="chain" id="PRO_5015651755" description="BcpO-related WXXGXW repeat protein" evidence="2">
    <location>
        <begin position="23"/>
        <end position="152"/>
    </location>
</feature>
<dbReference type="EMBL" id="PSNW01000003">
    <property type="protein sequence ID" value="PPE74457.1"/>
    <property type="molecule type" value="Genomic_DNA"/>
</dbReference>
<name>A0A2S5THN8_9GAMM</name>
<dbReference type="RefSeq" id="WP_104229615.1">
    <property type="nucleotide sequence ID" value="NZ_PSNW01000003.1"/>
</dbReference>
<feature type="compositionally biased region" description="Basic residues" evidence="1">
    <location>
        <begin position="137"/>
        <end position="152"/>
    </location>
</feature>
<comment type="caution">
    <text evidence="3">The sequence shown here is derived from an EMBL/GenBank/DDBJ whole genome shotgun (WGS) entry which is preliminary data.</text>
</comment>
<evidence type="ECO:0000313" key="3">
    <source>
        <dbReference type="EMBL" id="PPE74457.1"/>
    </source>
</evidence>
<accession>A0A2S5THN8</accession>
<keyword evidence="4" id="KW-1185">Reference proteome</keyword>
<feature type="region of interest" description="Disordered" evidence="1">
    <location>
        <begin position="129"/>
        <end position="152"/>
    </location>
</feature>
<sequence>MNRKLLAPLVLALGATLLPLEAAFAHPPDWAPAHGYRAKHRYMYYPSHQIYYEPASTTWFWLDGGNWRFGASLPVYYQQYTRGGVWVDLDEDRPYHQHDYVVRHYGRPRPVVVEHHYHDRPRKVVVEHRYDDDRRRGKDLKHHKRHKHDRDD</sequence>
<proteinExistence type="predicted"/>